<evidence type="ECO:0000313" key="3">
    <source>
        <dbReference type="Proteomes" id="UP000501690"/>
    </source>
</evidence>
<protein>
    <recommendedName>
        <fullName evidence="4">Protein JASON</fullName>
    </recommendedName>
</protein>
<name>A0A4D6MJR2_VIGUN</name>
<dbReference type="PANTHER" id="PTHR33318:SF17">
    <property type="entry name" value="PROTEIN JASON"/>
    <property type="match status" value="1"/>
</dbReference>
<keyword evidence="3" id="KW-1185">Reference proteome</keyword>
<feature type="compositionally biased region" description="Polar residues" evidence="1">
    <location>
        <begin position="248"/>
        <end position="259"/>
    </location>
</feature>
<feature type="region of interest" description="Disordered" evidence="1">
    <location>
        <begin position="107"/>
        <end position="173"/>
    </location>
</feature>
<feature type="region of interest" description="Disordered" evidence="1">
    <location>
        <begin position="189"/>
        <end position="268"/>
    </location>
</feature>
<dbReference type="EMBL" id="CP039351">
    <property type="protein sequence ID" value="QCE01633.1"/>
    <property type="molecule type" value="Genomic_DNA"/>
</dbReference>
<evidence type="ECO:0008006" key="4">
    <source>
        <dbReference type="Google" id="ProtNLM"/>
    </source>
</evidence>
<proteinExistence type="predicted"/>
<feature type="region of interest" description="Disordered" evidence="1">
    <location>
        <begin position="318"/>
        <end position="348"/>
    </location>
</feature>
<feature type="compositionally biased region" description="Polar residues" evidence="1">
    <location>
        <begin position="325"/>
        <end position="340"/>
    </location>
</feature>
<feature type="compositionally biased region" description="Polar residues" evidence="1">
    <location>
        <begin position="161"/>
        <end position="173"/>
    </location>
</feature>
<dbReference type="Gramene" id="Vigun08g190200.1.v1.2">
    <property type="protein sequence ID" value="Vigun08g190200.1.v1.2"/>
    <property type="gene ID" value="Vigun08g190200.v1.2"/>
</dbReference>
<dbReference type="GO" id="GO:0007142">
    <property type="term" value="P:male meiosis II"/>
    <property type="evidence" value="ECO:0007669"/>
    <property type="project" value="InterPro"/>
</dbReference>
<dbReference type="InterPro" id="IPR039300">
    <property type="entry name" value="JASON"/>
</dbReference>
<dbReference type="Proteomes" id="UP000501690">
    <property type="component" value="Linkage Group LG7"/>
</dbReference>
<gene>
    <name evidence="2" type="ORF">DEO72_LG7g2932</name>
</gene>
<accession>A0A4D6MJR2</accession>
<dbReference type="OrthoDB" id="1932581at2759"/>
<organism evidence="2 3">
    <name type="scientific">Vigna unguiculata</name>
    <name type="common">Cowpea</name>
    <dbReference type="NCBI Taxonomy" id="3917"/>
    <lineage>
        <taxon>Eukaryota</taxon>
        <taxon>Viridiplantae</taxon>
        <taxon>Streptophyta</taxon>
        <taxon>Embryophyta</taxon>
        <taxon>Tracheophyta</taxon>
        <taxon>Spermatophyta</taxon>
        <taxon>Magnoliopsida</taxon>
        <taxon>eudicotyledons</taxon>
        <taxon>Gunneridae</taxon>
        <taxon>Pentapetalae</taxon>
        <taxon>rosids</taxon>
        <taxon>fabids</taxon>
        <taxon>Fabales</taxon>
        <taxon>Fabaceae</taxon>
        <taxon>Papilionoideae</taxon>
        <taxon>50 kb inversion clade</taxon>
        <taxon>NPAAA clade</taxon>
        <taxon>indigoferoid/millettioid clade</taxon>
        <taxon>Phaseoleae</taxon>
        <taxon>Vigna</taxon>
    </lineage>
</organism>
<dbReference type="AlphaFoldDB" id="A0A4D6MJR2"/>
<evidence type="ECO:0000313" key="2">
    <source>
        <dbReference type="EMBL" id="QCE01633.1"/>
    </source>
</evidence>
<evidence type="ECO:0000256" key="1">
    <source>
        <dbReference type="SAM" id="MobiDB-lite"/>
    </source>
</evidence>
<reference evidence="2 3" key="1">
    <citation type="submission" date="2019-04" db="EMBL/GenBank/DDBJ databases">
        <title>An improved genome assembly and genetic linkage map for asparagus bean, Vigna unguiculata ssp. sesquipedialis.</title>
        <authorList>
            <person name="Xia Q."/>
            <person name="Zhang R."/>
            <person name="Dong Y."/>
        </authorList>
    </citation>
    <scope>NUCLEOTIDE SEQUENCE [LARGE SCALE GENOMIC DNA]</scope>
    <source>
        <tissue evidence="2">Leaf</tissue>
    </source>
</reference>
<dbReference type="PANTHER" id="PTHR33318">
    <property type="entry name" value="ASPARTYL/GLUTAMYL-TRNA(ASN/GLN) AMIDOTRANSFERASE SUBUNIT"/>
    <property type="match status" value="1"/>
</dbReference>
<sequence length="430" mass="48585">MLRSVFWFMIRFFFRSFTKVMGCFFACFRIRDTPRTHTPQLISTTNRSNGVVISRNNSTSLLTEEERDDSVRIDGVGFQGELQGLKDEAKFLKACGTIAGTPIEIRKASEKLKTSPSPDQDSDPSRFRSWLPNTSLEKLKPDVQPFDPPTPIKLCREWGNSMDSSEHTSNSCISKAQDTQNDSVDYIEKSCAGNPHREDSSERNAALVSPLLPSNTQRKNKSVRFERETDLASYGSSSNDWHMKENKSPNNRSANKQSPYPTPLKLFDEMQTPGTVYPTSLEELRTGKARVRSQFVYPTNNSGDNVFRCNILEAGDFSPKEDSSDLSNLVDQSQNGTPTPEQGLKKISNGYDNEEKSILSSVNHWYGNGIPNSTTKYKEDQKVKWHATPFEERLDKALSENFISKRKLVRGKPVEFDDIEENDSASSQQL</sequence>